<evidence type="ECO:0000313" key="3">
    <source>
        <dbReference type="Proteomes" id="UP001238334"/>
    </source>
</evidence>
<dbReference type="RefSeq" id="WP_270918209.1">
    <property type="nucleotide sequence ID" value="NZ_CP127247.1"/>
</dbReference>
<accession>A0A9Y2KYE7</accession>
<name>A0A9Y2KYE7_9RHOB</name>
<organism evidence="2 3">
    <name type="scientific">Parasedimentitalea psychrophila</name>
    <dbReference type="NCBI Taxonomy" id="2997337"/>
    <lineage>
        <taxon>Bacteria</taxon>
        <taxon>Pseudomonadati</taxon>
        <taxon>Pseudomonadota</taxon>
        <taxon>Alphaproteobacteria</taxon>
        <taxon>Rhodobacterales</taxon>
        <taxon>Paracoccaceae</taxon>
        <taxon>Parasedimentitalea</taxon>
    </lineage>
</organism>
<keyword evidence="3" id="KW-1185">Reference proteome</keyword>
<reference evidence="2 3" key="1">
    <citation type="submission" date="2023-06" db="EMBL/GenBank/DDBJ databases">
        <title>Parasedimentitalea psychrophila sp. nov., a psychrophilic bacterium isolated from deep-sea sediment.</title>
        <authorList>
            <person name="Li A."/>
        </authorList>
    </citation>
    <scope>NUCLEOTIDE SEQUENCE [LARGE SCALE GENOMIC DNA]</scope>
    <source>
        <strain evidence="2 3">QS115</strain>
    </source>
</reference>
<feature type="region of interest" description="Disordered" evidence="1">
    <location>
        <begin position="1"/>
        <end position="22"/>
    </location>
</feature>
<dbReference type="KEGG" id="ppso:QPJ95_20325"/>
<protein>
    <submittedName>
        <fullName evidence="2">Uncharacterized protein</fullName>
    </submittedName>
</protein>
<dbReference type="EMBL" id="CP127247">
    <property type="protein sequence ID" value="WIY24818.1"/>
    <property type="molecule type" value="Genomic_DNA"/>
</dbReference>
<gene>
    <name evidence="2" type="ORF">QPJ95_20325</name>
</gene>
<evidence type="ECO:0000256" key="1">
    <source>
        <dbReference type="SAM" id="MobiDB-lite"/>
    </source>
</evidence>
<dbReference type="Proteomes" id="UP001238334">
    <property type="component" value="Chromosome"/>
</dbReference>
<sequence length="163" mass="18000">MKPPKENAAPTAMGDGTSTKEMAGKLPVDYSQKPTRSKVVLFAKTTHKLAILKIGCALVLDESYAWNKTSEFLSACLNEKERANLAQCTLKTLPRDDIEEVALKALGRTSGPLPTFISLEDDANFWASLAPTFELVAYSYAAFKYLPRHMQIKMLAQLKMEVG</sequence>
<proteinExistence type="predicted"/>
<evidence type="ECO:0000313" key="2">
    <source>
        <dbReference type="EMBL" id="WIY24818.1"/>
    </source>
</evidence>
<dbReference type="AlphaFoldDB" id="A0A9Y2KYE7"/>